<dbReference type="PANTHER" id="PTHR44329:SF214">
    <property type="entry name" value="PROTEIN KINASE DOMAIN-CONTAINING PROTEIN"/>
    <property type="match status" value="1"/>
</dbReference>
<comment type="caution">
    <text evidence="5">The sequence shown here is derived from an EMBL/GenBank/DDBJ whole genome shotgun (WGS) entry which is preliminary data.</text>
</comment>
<feature type="region of interest" description="Disordered" evidence="1">
    <location>
        <begin position="239"/>
        <end position="261"/>
    </location>
</feature>
<dbReference type="PROSITE" id="PS50011">
    <property type="entry name" value="PROTEIN_KINASE_DOM"/>
    <property type="match status" value="1"/>
</dbReference>
<feature type="transmembrane region" description="Helical" evidence="2">
    <location>
        <begin position="203"/>
        <end position="223"/>
    </location>
</feature>
<feature type="chain" id="PRO_5026139629" description="Protein kinase domain-containing protein" evidence="3">
    <location>
        <begin position="20"/>
        <end position="565"/>
    </location>
</feature>
<accession>A0A6G0WYQ8</accession>
<organism evidence="5 6">
    <name type="scientific">Aphanomyces euteiches</name>
    <dbReference type="NCBI Taxonomy" id="100861"/>
    <lineage>
        <taxon>Eukaryota</taxon>
        <taxon>Sar</taxon>
        <taxon>Stramenopiles</taxon>
        <taxon>Oomycota</taxon>
        <taxon>Saprolegniomycetes</taxon>
        <taxon>Saprolegniales</taxon>
        <taxon>Verrucalvaceae</taxon>
        <taxon>Aphanomyces</taxon>
    </lineage>
</organism>
<dbReference type="EMBL" id="VJMJ01000130">
    <property type="protein sequence ID" value="KAF0732651.1"/>
    <property type="molecule type" value="Genomic_DNA"/>
</dbReference>
<dbReference type="PROSITE" id="PS00108">
    <property type="entry name" value="PROTEIN_KINASE_ST"/>
    <property type="match status" value="1"/>
</dbReference>
<evidence type="ECO:0000256" key="2">
    <source>
        <dbReference type="SAM" id="Phobius"/>
    </source>
</evidence>
<dbReference type="VEuPathDB" id="FungiDB:AeMF1_003525"/>
<evidence type="ECO:0000256" key="3">
    <source>
        <dbReference type="SAM" id="SignalP"/>
    </source>
</evidence>
<feature type="signal peptide" evidence="3">
    <location>
        <begin position="1"/>
        <end position="19"/>
    </location>
</feature>
<keyword evidence="2" id="KW-0812">Transmembrane</keyword>
<evidence type="ECO:0000313" key="6">
    <source>
        <dbReference type="Proteomes" id="UP000481153"/>
    </source>
</evidence>
<dbReference type="InterPro" id="IPR051681">
    <property type="entry name" value="Ser/Thr_Kinases-Pseudokinases"/>
</dbReference>
<sequence length="565" mass="61930">MRFQAVLVAVAAVFLGVAADDDTNQDCIDYNRTYQKAVDSCRAAVVGKTDDAGNPIWLPSQKAFCNITQCAAAVNASSDRQAKVRANSACKQIEVTAIPGTYCTDACVIAVANYSTKRSECYIAQNASIEKYCHSCEDVFSSHLTLNMVCSVNSASNTSYITTDRNDFQTMLSFCTNKFPNVQFTFPADPNVVETPASKTGTYIGIGAGVVVVILLVVGVIMYRRRQANHKNMLSTTAGGSGRYYSNNRTPNSRNGTNGPMNTLGGVVDDIRFDPELARFRIPQEQIQNVTLLVKGGYGVVFKATYKGIQVAMKQLLPSKAKDQHAIQEFMNEIRLCARLDHPKIVGFVGISWSTLHDLAVLSEFMPHGDVTDLLKAERKKPAKERVFHWESTKLFATSKTLVAADVADALTFLHSFEPTIIHRDLKSKNVLMAENWEAKLSDFGISRVTSNDDTMTSNIGTVAWIAPEVLTGGRYSEKADIYSFGVFLSELDTLESPYAEMNEKNAGGFSNARIAMMVSEGALQPSFTDTIPSPILELARKCISYHDVNRPSAKQIAETLRSLA</sequence>
<keyword evidence="2" id="KW-0472">Membrane</keyword>
<dbReference type="InterPro" id="IPR000719">
    <property type="entry name" value="Prot_kinase_dom"/>
</dbReference>
<evidence type="ECO:0000256" key="1">
    <source>
        <dbReference type="SAM" id="MobiDB-lite"/>
    </source>
</evidence>
<dbReference type="SUPFAM" id="SSF56112">
    <property type="entry name" value="Protein kinase-like (PK-like)"/>
    <property type="match status" value="1"/>
</dbReference>
<dbReference type="InterPro" id="IPR011009">
    <property type="entry name" value="Kinase-like_dom_sf"/>
</dbReference>
<dbReference type="GO" id="GO:0004674">
    <property type="term" value="F:protein serine/threonine kinase activity"/>
    <property type="evidence" value="ECO:0007669"/>
    <property type="project" value="TreeGrafter"/>
</dbReference>
<evidence type="ECO:0000313" key="5">
    <source>
        <dbReference type="EMBL" id="KAF0732651.1"/>
    </source>
</evidence>
<dbReference type="Pfam" id="PF00069">
    <property type="entry name" value="Pkinase"/>
    <property type="match status" value="1"/>
</dbReference>
<reference evidence="5 6" key="1">
    <citation type="submission" date="2019-07" db="EMBL/GenBank/DDBJ databases">
        <title>Genomics analysis of Aphanomyces spp. identifies a new class of oomycete effector associated with host adaptation.</title>
        <authorList>
            <person name="Gaulin E."/>
        </authorList>
    </citation>
    <scope>NUCLEOTIDE SEQUENCE [LARGE SCALE GENOMIC DNA]</scope>
    <source>
        <strain evidence="5 6">ATCC 201684</strain>
    </source>
</reference>
<dbReference type="GO" id="GO:0005524">
    <property type="term" value="F:ATP binding"/>
    <property type="evidence" value="ECO:0007669"/>
    <property type="project" value="InterPro"/>
</dbReference>
<dbReference type="InterPro" id="IPR008271">
    <property type="entry name" value="Ser/Thr_kinase_AS"/>
</dbReference>
<dbReference type="Gene3D" id="1.10.510.10">
    <property type="entry name" value="Transferase(Phosphotransferase) domain 1"/>
    <property type="match status" value="1"/>
</dbReference>
<protein>
    <recommendedName>
        <fullName evidence="4">Protein kinase domain-containing protein</fullName>
    </recommendedName>
</protein>
<name>A0A6G0WYQ8_9STRA</name>
<keyword evidence="3" id="KW-0732">Signal</keyword>
<evidence type="ECO:0000259" key="4">
    <source>
        <dbReference type="PROSITE" id="PS50011"/>
    </source>
</evidence>
<dbReference type="AlphaFoldDB" id="A0A6G0WYQ8"/>
<dbReference type="SMART" id="SM00220">
    <property type="entry name" value="S_TKc"/>
    <property type="match status" value="1"/>
</dbReference>
<dbReference type="PANTHER" id="PTHR44329">
    <property type="entry name" value="SERINE/THREONINE-PROTEIN KINASE TNNI3K-RELATED"/>
    <property type="match status" value="1"/>
</dbReference>
<proteinExistence type="predicted"/>
<keyword evidence="6" id="KW-1185">Reference proteome</keyword>
<dbReference type="Proteomes" id="UP000481153">
    <property type="component" value="Unassembled WGS sequence"/>
</dbReference>
<gene>
    <name evidence="5" type="ORF">Ae201684_010359</name>
</gene>
<feature type="domain" description="Protein kinase" evidence="4">
    <location>
        <begin position="287"/>
        <end position="564"/>
    </location>
</feature>
<keyword evidence="2" id="KW-1133">Transmembrane helix</keyword>